<comment type="caution">
    <text evidence="2">The sequence shown here is derived from an EMBL/GenBank/DDBJ whole genome shotgun (WGS) entry which is preliminary data.</text>
</comment>
<evidence type="ECO:0000313" key="3">
    <source>
        <dbReference type="Proteomes" id="UP000283850"/>
    </source>
</evidence>
<proteinExistence type="predicted"/>
<sequence length="302" mass="33944">MGLMKMISFKGGCRILFITLIVVGACAPLRVCAQRVLERSEKLRPAWLANKTSKPGNATFHYQITEGEHHNLQDARHSCLLNLSTYIKRTHRISEQAVAQIGFEQENGKSSESENYQFSYDIQGERVTVVSCKYDEYWEYVVYPNGERVYRCYTLYGVADKANPDFDRLSFSRKYGMRGFARSLIVPGWGQLYKGNTVKGACILGGEVALVTGIVIAENLRSSYVKKMREQPQHLKTYNTKADNWENVRNVCIGGAAALYVYNLIDALVANGRKRSTTHKAVSLAVYPSAGDCNGMSLAFRF</sequence>
<accession>A0A412YBB5</accession>
<dbReference type="InterPro" id="IPR043738">
    <property type="entry name" value="DUF5683"/>
</dbReference>
<gene>
    <name evidence="2" type="ORF">DWW10_09810</name>
</gene>
<protein>
    <recommendedName>
        <fullName evidence="1">DUF5683 domain-containing protein</fullName>
    </recommendedName>
</protein>
<organism evidence="2 3">
    <name type="scientific">Bacteroides intestinalis</name>
    <dbReference type="NCBI Taxonomy" id="329854"/>
    <lineage>
        <taxon>Bacteria</taxon>
        <taxon>Pseudomonadati</taxon>
        <taxon>Bacteroidota</taxon>
        <taxon>Bacteroidia</taxon>
        <taxon>Bacteroidales</taxon>
        <taxon>Bacteroidaceae</taxon>
        <taxon>Bacteroides</taxon>
    </lineage>
</organism>
<dbReference type="Proteomes" id="UP000283850">
    <property type="component" value="Unassembled WGS sequence"/>
</dbReference>
<dbReference type="Pfam" id="PF18935">
    <property type="entry name" value="DUF5683"/>
    <property type="match status" value="1"/>
</dbReference>
<name>A0A412YBB5_9BACE</name>
<evidence type="ECO:0000313" key="2">
    <source>
        <dbReference type="EMBL" id="RGV54787.1"/>
    </source>
</evidence>
<evidence type="ECO:0000259" key="1">
    <source>
        <dbReference type="Pfam" id="PF18935"/>
    </source>
</evidence>
<reference evidence="2 3" key="1">
    <citation type="submission" date="2018-08" db="EMBL/GenBank/DDBJ databases">
        <title>A genome reference for cultivated species of the human gut microbiota.</title>
        <authorList>
            <person name="Zou Y."/>
            <person name="Xue W."/>
            <person name="Luo G."/>
        </authorList>
    </citation>
    <scope>NUCLEOTIDE SEQUENCE [LARGE SCALE GENOMIC DNA]</scope>
    <source>
        <strain evidence="2 3">AF14-32</strain>
    </source>
</reference>
<dbReference type="AlphaFoldDB" id="A0A412YBB5"/>
<dbReference type="EMBL" id="QRZF01000005">
    <property type="protein sequence ID" value="RGV54787.1"/>
    <property type="molecule type" value="Genomic_DNA"/>
</dbReference>
<feature type="domain" description="DUF5683" evidence="1">
    <location>
        <begin position="180"/>
        <end position="290"/>
    </location>
</feature>
<dbReference type="PROSITE" id="PS51257">
    <property type="entry name" value="PROKAR_LIPOPROTEIN"/>
    <property type="match status" value="1"/>
</dbReference>